<sequence>MDSGAPAFGPQCPIETHLRTTSSLTCLPFSLFPLLEGVYLDLNTRYQVAHLTADIAVLLDIFHTPSVNGNAGFPPPLRYRILPVNVCVDASTQTDPQPDPPSNFHSEDDVAFSDLGSDHSSLYSPASPPSSQYSSYYTYAGHRYPLSPGLTPFFPFSLSSGLRTHQS</sequence>
<comment type="caution">
    <text evidence="2">The sequence shown here is derived from an EMBL/GenBank/DDBJ whole genome shotgun (WGS) entry which is preliminary data.</text>
</comment>
<reference evidence="2 3" key="1">
    <citation type="submission" date="2020-02" db="EMBL/GenBank/DDBJ databases">
        <title>A chromosome-scale genome assembly of the black bullhead catfish (Ameiurus melas).</title>
        <authorList>
            <person name="Wen M."/>
            <person name="Zham M."/>
            <person name="Cabau C."/>
            <person name="Klopp C."/>
            <person name="Donnadieu C."/>
            <person name="Roques C."/>
            <person name="Bouchez O."/>
            <person name="Lampietro C."/>
            <person name="Jouanno E."/>
            <person name="Herpin A."/>
            <person name="Louis A."/>
            <person name="Berthelot C."/>
            <person name="Parey E."/>
            <person name="Roest-Crollius H."/>
            <person name="Braasch I."/>
            <person name="Postlethwait J."/>
            <person name="Robinson-Rechavi M."/>
            <person name="Echchiki A."/>
            <person name="Begum T."/>
            <person name="Montfort J."/>
            <person name="Schartl M."/>
            <person name="Bobe J."/>
            <person name="Guiguen Y."/>
        </authorList>
    </citation>
    <scope>NUCLEOTIDE SEQUENCE [LARGE SCALE GENOMIC DNA]</scope>
    <source>
        <strain evidence="2">M_S1</strain>
        <tissue evidence="2">Blood</tissue>
    </source>
</reference>
<name>A0A7J6B8C2_AMEME</name>
<organism evidence="2 3">
    <name type="scientific">Ameiurus melas</name>
    <name type="common">Black bullhead</name>
    <name type="synonym">Silurus melas</name>
    <dbReference type="NCBI Taxonomy" id="219545"/>
    <lineage>
        <taxon>Eukaryota</taxon>
        <taxon>Metazoa</taxon>
        <taxon>Chordata</taxon>
        <taxon>Craniata</taxon>
        <taxon>Vertebrata</taxon>
        <taxon>Euteleostomi</taxon>
        <taxon>Actinopterygii</taxon>
        <taxon>Neopterygii</taxon>
        <taxon>Teleostei</taxon>
        <taxon>Ostariophysi</taxon>
        <taxon>Siluriformes</taxon>
        <taxon>Ictaluridae</taxon>
        <taxon>Ameiurus</taxon>
    </lineage>
</organism>
<gene>
    <name evidence="2" type="ORF">AMELA_G00054270</name>
</gene>
<evidence type="ECO:0000256" key="1">
    <source>
        <dbReference type="SAM" id="MobiDB-lite"/>
    </source>
</evidence>
<keyword evidence="3" id="KW-1185">Reference proteome</keyword>
<dbReference type="EMBL" id="JAAGNN010000004">
    <property type="protein sequence ID" value="KAF4090649.1"/>
    <property type="molecule type" value="Genomic_DNA"/>
</dbReference>
<proteinExistence type="predicted"/>
<dbReference type="AlphaFoldDB" id="A0A7J6B8C2"/>
<accession>A0A7J6B8C2</accession>
<dbReference type="Proteomes" id="UP000593565">
    <property type="component" value="Unassembled WGS sequence"/>
</dbReference>
<evidence type="ECO:0000313" key="2">
    <source>
        <dbReference type="EMBL" id="KAF4090649.1"/>
    </source>
</evidence>
<protein>
    <submittedName>
        <fullName evidence="2">Uncharacterized protein</fullName>
    </submittedName>
</protein>
<feature type="region of interest" description="Disordered" evidence="1">
    <location>
        <begin position="90"/>
        <end position="110"/>
    </location>
</feature>
<feature type="non-terminal residue" evidence="2">
    <location>
        <position position="1"/>
    </location>
</feature>
<evidence type="ECO:0000313" key="3">
    <source>
        <dbReference type="Proteomes" id="UP000593565"/>
    </source>
</evidence>